<dbReference type="PANTHER" id="PTHR36456">
    <property type="entry name" value="UPF0232 PROTEIN SCO3875"/>
    <property type="match status" value="1"/>
</dbReference>
<evidence type="ECO:0008006" key="3">
    <source>
        <dbReference type="Google" id="ProtNLM"/>
    </source>
</evidence>
<dbReference type="Proteomes" id="UP000193355">
    <property type="component" value="Unassembled WGS sequence"/>
</dbReference>
<sequence length="159" mass="17755">MYRRKSKVESLGSLIPGRIPAGLSIAMSIAEMVKEWEWVAGQNLAEKSRPVSIERDVLVVVCLTPSIAKVITMKAGGLIRSIEKRWKLGIKGIRVVVGRIEEPREIPPPKPYRIEPSPASIRACLSYTSEKIEDEEIAEALARLMATYMKKFPKGNKKP</sequence>
<evidence type="ECO:0000313" key="2">
    <source>
        <dbReference type="Proteomes" id="UP000193355"/>
    </source>
</evidence>
<keyword evidence="2" id="KW-1185">Reference proteome</keyword>
<dbReference type="RefSeq" id="WP_085544390.1">
    <property type="nucleotide sequence ID" value="NZ_FXBB01000011.1"/>
</dbReference>
<proteinExistence type="predicted"/>
<protein>
    <recommendedName>
        <fullName evidence="3">DUF721 domain-containing protein</fullName>
    </recommendedName>
</protein>
<dbReference type="STRING" id="561720.SAMN06275492_11145"/>
<accession>A0A1X7JGR8</accession>
<dbReference type="PANTHER" id="PTHR36456:SF1">
    <property type="entry name" value="UPF0232 PROTEIN SCO3875"/>
    <property type="match status" value="1"/>
</dbReference>
<name>A0A1X7JGR8_9BACT</name>
<evidence type="ECO:0000313" key="1">
    <source>
        <dbReference type="EMBL" id="SMG26478.1"/>
    </source>
</evidence>
<reference evidence="2" key="1">
    <citation type="submission" date="2017-04" db="EMBL/GenBank/DDBJ databases">
        <authorList>
            <person name="Varghese N."/>
            <person name="Submissions S."/>
        </authorList>
    </citation>
    <scope>NUCLEOTIDE SEQUENCE [LARGE SCALE GENOMIC DNA]</scope>
    <source>
        <strain evidence="2">USBA 82</strain>
    </source>
</reference>
<dbReference type="EMBL" id="FXBB01000011">
    <property type="protein sequence ID" value="SMG26478.1"/>
    <property type="molecule type" value="Genomic_DNA"/>
</dbReference>
<dbReference type="Pfam" id="PF05258">
    <property type="entry name" value="DciA"/>
    <property type="match status" value="1"/>
</dbReference>
<dbReference type="OrthoDB" id="335729at2"/>
<dbReference type="InterPro" id="IPR007922">
    <property type="entry name" value="DciA-like"/>
</dbReference>
<gene>
    <name evidence="1" type="ORF">SAMN06275492_11145</name>
</gene>
<organism evidence="1 2">
    <name type="scientific">Dethiosulfovibrio salsuginis</name>
    <dbReference type="NCBI Taxonomy" id="561720"/>
    <lineage>
        <taxon>Bacteria</taxon>
        <taxon>Thermotogati</taxon>
        <taxon>Synergistota</taxon>
        <taxon>Synergistia</taxon>
        <taxon>Synergistales</taxon>
        <taxon>Dethiosulfovibrionaceae</taxon>
        <taxon>Dethiosulfovibrio</taxon>
    </lineage>
</organism>
<dbReference type="AlphaFoldDB" id="A0A1X7JGR8"/>